<evidence type="ECO:0000256" key="1">
    <source>
        <dbReference type="SAM" id="MobiDB-lite"/>
    </source>
</evidence>
<feature type="non-terminal residue" evidence="2">
    <location>
        <position position="1"/>
    </location>
</feature>
<protein>
    <submittedName>
        <fullName evidence="2">Uncharacterized protein</fullName>
    </submittedName>
</protein>
<sequence length="151" mass="17537">CRLPRVNSLPEPAKKKWANNLPANKLPLKEGKERPKNMWQQRFNKWYNAHLTTFQRKYPLMSGNARRVTVRKSDFLGISANDTAFWKDLTARDFYDSVPLSLDLLLAKASPDKKCGCMSPYCNLPSADSFPQSMKERKRREKMEREASVEL</sequence>
<dbReference type="EMBL" id="BTSX01000002">
    <property type="protein sequence ID" value="GMS86511.1"/>
    <property type="molecule type" value="Genomic_DNA"/>
</dbReference>
<proteinExistence type="predicted"/>
<evidence type="ECO:0000313" key="3">
    <source>
        <dbReference type="Proteomes" id="UP001432027"/>
    </source>
</evidence>
<name>A0AAV5T495_9BILA</name>
<feature type="region of interest" description="Disordered" evidence="1">
    <location>
        <begin position="126"/>
        <end position="151"/>
    </location>
</feature>
<organism evidence="2 3">
    <name type="scientific">Pristionchus entomophagus</name>
    <dbReference type="NCBI Taxonomy" id="358040"/>
    <lineage>
        <taxon>Eukaryota</taxon>
        <taxon>Metazoa</taxon>
        <taxon>Ecdysozoa</taxon>
        <taxon>Nematoda</taxon>
        <taxon>Chromadorea</taxon>
        <taxon>Rhabditida</taxon>
        <taxon>Rhabditina</taxon>
        <taxon>Diplogasteromorpha</taxon>
        <taxon>Diplogasteroidea</taxon>
        <taxon>Neodiplogasteridae</taxon>
        <taxon>Pristionchus</taxon>
    </lineage>
</organism>
<feature type="compositionally biased region" description="Basic and acidic residues" evidence="1">
    <location>
        <begin position="141"/>
        <end position="151"/>
    </location>
</feature>
<feature type="region of interest" description="Disordered" evidence="1">
    <location>
        <begin position="1"/>
        <end position="29"/>
    </location>
</feature>
<accession>A0AAV5T495</accession>
<dbReference type="AlphaFoldDB" id="A0AAV5T495"/>
<dbReference type="Proteomes" id="UP001432027">
    <property type="component" value="Unassembled WGS sequence"/>
</dbReference>
<gene>
    <name evidence="2" type="ORF">PENTCL1PPCAC_8686</name>
</gene>
<reference evidence="2" key="1">
    <citation type="submission" date="2023-10" db="EMBL/GenBank/DDBJ databases">
        <title>Genome assembly of Pristionchus species.</title>
        <authorList>
            <person name="Yoshida K."/>
            <person name="Sommer R.J."/>
        </authorList>
    </citation>
    <scope>NUCLEOTIDE SEQUENCE</scope>
    <source>
        <strain evidence="2">RS0144</strain>
    </source>
</reference>
<keyword evidence="3" id="KW-1185">Reference proteome</keyword>
<evidence type="ECO:0000313" key="2">
    <source>
        <dbReference type="EMBL" id="GMS86511.1"/>
    </source>
</evidence>
<comment type="caution">
    <text evidence="2">The sequence shown here is derived from an EMBL/GenBank/DDBJ whole genome shotgun (WGS) entry which is preliminary data.</text>
</comment>